<feature type="compositionally biased region" description="Polar residues" evidence="1">
    <location>
        <begin position="1"/>
        <end position="16"/>
    </location>
</feature>
<accession>A0A238HBX4</accession>
<name>A0A238HBX4_9BURK</name>
<evidence type="ECO:0000313" key="2">
    <source>
        <dbReference type="EMBL" id="SMG02966.1"/>
    </source>
</evidence>
<reference evidence="2 3" key="1">
    <citation type="submission" date="2017-04" db="EMBL/GenBank/DDBJ databases">
        <authorList>
            <person name="Afonso C.L."/>
            <person name="Miller P.J."/>
            <person name="Scott M.A."/>
            <person name="Spackman E."/>
            <person name="Goraichik I."/>
            <person name="Dimitrov K.M."/>
            <person name="Suarez D.L."/>
            <person name="Swayne D.E."/>
        </authorList>
    </citation>
    <scope>NUCLEOTIDE SEQUENCE [LARGE SCALE GENOMIC DNA]</scope>
    <source>
        <strain evidence="2">LMG 28154</strain>
    </source>
</reference>
<sequence>MTSIGRFATSTSTSAPCTRWAARRPRAGAGTDAAAGFAAGGRTSNASVAHASTIGNEVAGIGRSNTSAMSSPDVYEMMVNLT</sequence>
<dbReference type="Proteomes" id="UP000198460">
    <property type="component" value="Unassembled WGS sequence"/>
</dbReference>
<evidence type="ECO:0000313" key="3">
    <source>
        <dbReference type="Proteomes" id="UP000198460"/>
    </source>
</evidence>
<dbReference type="AlphaFoldDB" id="A0A238HBX4"/>
<evidence type="ECO:0000256" key="1">
    <source>
        <dbReference type="SAM" id="MobiDB-lite"/>
    </source>
</evidence>
<proteinExistence type="predicted"/>
<feature type="region of interest" description="Disordered" evidence="1">
    <location>
        <begin position="1"/>
        <end position="25"/>
    </location>
</feature>
<dbReference type="EMBL" id="FXAN01000119">
    <property type="protein sequence ID" value="SMG02966.1"/>
    <property type="molecule type" value="Genomic_DNA"/>
</dbReference>
<gene>
    <name evidence="2" type="ORF">BSIN_5234</name>
</gene>
<protein>
    <submittedName>
        <fullName evidence="2">Uncharacterized protein</fullName>
    </submittedName>
</protein>
<organism evidence="2 3">
    <name type="scientific">Burkholderia singularis</name>
    <dbReference type="NCBI Taxonomy" id="1503053"/>
    <lineage>
        <taxon>Bacteria</taxon>
        <taxon>Pseudomonadati</taxon>
        <taxon>Pseudomonadota</taxon>
        <taxon>Betaproteobacteria</taxon>
        <taxon>Burkholderiales</taxon>
        <taxon>Burkholderiaceae</taxon>
        <taxon>Burkholderia</taxon>
        <taxon>pseudomallei group</taxon>
    </lineage>
</organism>